<feature type="domain" description="ELP1 TPR" evidence="3">
    <location>
        <begin position="1096"/>
        <end position="1271"/>
    </location>
</feature>
<dbReference type="PANTHER" id="PTHR12747:SF0">
    <property type="entry name" value="ELONGATOR COMPLEX PROTEIN 1"/>
    <property type="match status" value="1"/>
</dbReference>
<dbReference type="GO" id="GO:0005829">
    <property type="term" value="C:cytosol"/>
    <property type="evidence" value="ECO:0007669"/>
    <property type="project" value="TreeGrafter"/>
</dbReference>
<accession>A0AA85AE75</accession>
<dbReference type="GO" id="GO:0002926">
    <property type="term" value="P:tRNA wobble base 5-methoxycarbonylmethyl-2-thiouridinylation"/>
    <property type="evidence" value="ECO:0007669"/>
    <property type="project" value="TreeGrafter"/>
</dbReference>
<feature type="domain" description="ELP1 alpha-solenoid" evidence="4">
    <location>
        <begin position="876"/>
        <end position="1075"/>
    </location>
</feature>
<protein>
    <recommendedName>
        <fullName evidence="8">Elongator complex protein 1</fullName>
    </recommendedName>
</protein>
<proteinExistence type="predicted"/>
<feature type="compositionally biased region" description="Low complexity" evidence="1">
    <location>
        <begin position="1355"/>
        <end position="1373"/>
    </location>
</feature>
<feature type="region of interest" description="Disordered" evidence="1">
    <location>
        <begin position="1354"/>
        <end position="1400"/>
    </location>
</feature>
<dbReference type="InterPro" id="IPR056169">
    <property type="entry name" value="HB_ELP1"/>
</dbReference>
<sequence>MRNLNLLSCGGLWLEGHNVRHISLDDCSNNITVSFERSIEVISSTGINTYHAQGTQQKIHSCFAISPPVYLVASSNEIFLWHSLNHQIYEKLDLNTELKAIRISPDLSKTVVITGDGFIHILSSTLETISNFSLYEEGFGSALPVSLGWGKKETQFHGSEGKEAALAKPTIPVSNTQYDDGRFEIAWRDDGLYFAVSWIDPLTENRRRIRVYNDTGELFSTTEITNMISPGLCWRPRVQLITTAQRREGRGLDIIFFESNSQRHGEFELIGDESEKFYQVESIMFNPTGSILAVLCSGTQNHPWFIRLLTCSNYQWSIKQHFCIADNSLNDSQISNISLTWDHHAHSADLSALYCAISINESLPNNNQVNSKTLLQCWKMNSVYNSSCILTNSSVNTITSLNSGLVAVINGNTVEMNCYAYSVIPPPMFATRLVFYSNGANQSNKTQCNFPPSVSSVSIPSLWLGNESDSPKNVMPILIQTVDCQSSKNVFPNTYFITITNGTSLEKESFCNGEVYSEWHNGGKNIAPWPKTVVKIDMDRLFSECNGNDESLKSLILTELKQKNTCLFSPLSCFAWLSLYEVLFIGADGLLLGYLNMKSLYASDDDSDGSLNGRWLLRASSSAEEVKTLLERNNSKFARITTICCTIDRRVCVQMSNGTVYIYSVQDILNNNYCYEILQMNEFNIDNLHSYNSLNCIIQFPTNCEQLLCIPVYDEYNYNIMQLNSSIITINYSALILFGFNKSTHCLYAAVLPKQYNTGYFQQNNIIALNITDSCSSLIELSEFLIITNIKKLLICVSLVFNLSQINDPNSLLKELLSRLNIPSELDTSTRKPPRNWYNDNLHPIESGAIIVTAIPNDTKVILQMPRGNLEEIHPRALVLAHLSKLLNNKQYEQAVKMMRRHRINFNLLHDYNPNLFLSNVKQFLQSIDDPDLITLFISDLVEEDVTETIYHKFYSKSSERHRSTQTASKLDRITDILIDEMEKYNPTKLIVPIITCYAKKVPPNYEAGLLRLKLLHENGDINTWNNGLRHLQYFATPIELYKVALGTYDLNFATIMAQRTQLDPKEYLAELNELNSITNDLKKYQCDTMEEAIAYQQFKIDHSLKKYSKAVLHLIDSGSKHKAELLSYVKAYHLYAQVTEVIPQNSEEFKIICQLWADYLISSQNLSYAGQIYMKGGFYGLAAKTFLSITNTQLWCIAAANSRLLNDKNNTDLSTDHYLSNTEIRTQAQKLAARLKDLQRHQEAIQIYIDFLEDPVMAIRTACEDCLWMDAHRLASLYNKQEFLNQILKSSLSEHYSILKERLHKSIDTYDKLFDRLITLRQMHKQQAETQRFVQMHGDREYFDDNFSESDINSDTSSMSGDSITSSMSQISLRTSGSKKSGRSMKAKRKQEAKKWSSKPGSKYEEVGLLHELTQSIELGQSLANEVMNSLTEFWYTNMFGEGRTLICSTNDLLRKQKQGLSSIWDDWITGKCITEENEQQFFGRKKYPIQEAFLCFPPKMKRTIIECCMY</sequence>
<evidence type="ECO:0000313" key="6">
    <source>
        <dbReference type="Proteomes" id="UP000050790"/>
    </source>
</evidence>
<dbReference type="Pfam" id="PF23925">
    <property type="entry name" value="A-sol_ELP1"/>
    <property type="match status" value="1"/>
</dbReference>
<dbReference type="InterPro" id="IPR056164">
    <property type="entry name" value="Beta-prop_ELP1_1st"/>
</dbReference>
<dbReference type="InterPro" id="IPR056167">
    <property type="entry name" value="A-sol_ELP1"/>
</dbReference>
<dbReference type="PANTHER" id="PTHR12747">
    <property type="entry name" value="ELONGATOR COMPLEX PROTEIN 1"/>
    <property type="match status" value="1"/>
</dbReference>
<dbReference type="GO" id="GO:0033588">
    <property type="term" value="C:elongator holoenzyme complex"/>
    <property type="evidence" value="ECO:0007669"/>
    <property type="project" value="InterPro"/>
</dbReference>
<dbReference type="GO" id="GO:0000049">
    <property type="term" value="F:tRNA binding"/>
    <property type="evidence" value="ECO:0007669"/>
    <property type="project" value="TreeGrafter"/>
</dbReference>
<dbReference type="PIRSF" id="PIRSF017233">
    <property type="entry name" value="IKAP"/>
    <property type="match status" value="1"/>
</dbReference>
<dbReference type="Pfam" id="PF23936">
    <property type="entry name" value="HB_ELP1"/>
    <property type="match status" value="1"/>
</dbReference>
<evidence type="ECO:0000259" key="4">
    <source>
        <dbReference type="Pfam" id="PF23925"/>
    </source>
</evidence>
<feature type="domain" description="ELP1 three-helical bundle" evidence="5">
    <location>
        <begin position="1287"/>
        <end position="1436"/>
    </location>
</feature>
<name>A0AA85AE75_9TREM</name>
<dbReference type="InterPro" id="IPR056166">
    <property type="entry name" value="TPR_ELP1"/>
</dbReference>
<dbReference type="Pfam" id="PF04762">
    <property type="entry name" value="Beta-prop_ELP1_1st"/>
    <property type="match status" value="1"/>
</dbReference>
<organism evidence="6 7">
    <name type="scientific">Schistosoma margrebowiei</name>
    <dbReference type="NCBI Taxonomy" id="48269"/>
    <lineage>
        <taxon>Eukaryota</taxon>
        <taxon>Metazoa</taxon>
        <taxon>Spiralia</taxon>
        <taxon>Lophotrochozoa</taxon>
        <taxon>Platyhelminthes</taxon>
        <taxon>Trematoda</taxon>
        <taxon>Digenea</taxon>
        <taxon>Strigeidida</taxon>
        <taxon>Schistosomatoidea</taxon>
        <taxon>Schistosomatidae</taxon>
        <taxon>Schistosoma</taxon>
    </lineage>
</organism>
<dbReference type="InterPro" id="IPR006849">
    <property type="entry name" value="Elp1"/>
</dbReference>
<evidence type="ECO:0000259" key="5">
    <source>
        <dbReference type="Pfam" id="PF23936"/>
    </source>
</evidence>
<feature type="domain" description="ELP1 first N-terminal beta-propeller" evidence="2">
    <location>
        <begin position="93"/>
        <end position="342"/>
    </location>
</feature>
<evidence type="ECO:0008006" key="8">
    <source>
        <dbReference type="Google" id="ProtNLM"/>
    </source>
</evidence>
<evidence type="ECO:0000313" key="7">
    <source>
        <dbReference type="WBParaSite" id="SMRG1_78640.1"/>
    </source>
</evidence>
<dbReference type="SUPFAM" id="SSF69322">
    <property type="entry name" value="Tricorn protease domain 2"/>
    <property type="match status" value="1"/>
</dbReference>
<reference evidence="7" key="1">
    <citation type="submission" date="2023-11" db="UniProtKB">
        <authorList>
            <consortium name="WormBaseParasite"/>
        </authorList>
    </citation>
    <scope>IDENTIFICATION</scope>
</reference>
<feature type="compositionally biased region" description="Basic residues" evidence="1">
    <location>
        <begin position="1381"/>
        <end position="1393"/>
    </location>
</feature>
<evidence type="ECO:0000256" key="1">
    <source>
        <dbReference type="SAM" id="MobiDB-lite"/>
    </source>
</evidence>
<dbReference type="Proteomes" id="UP000050790">
    <property type="component" value="Unassembled WGS sequence"/>
</dbReference>
<dbReference type="WBParaSite" id="SMRG1_78640.1">
    <property type="protein sequence ID" value="SMRG1_78640.1"/>
    <property type="gene ID" value="SMRG1_78640"/>
</dbReference>
<evidence type="ECO:0000259" key="3">
    <source>
        <dbReference type="Pfam" id="PF23878"/>
    </source>
</evidence>
<evidence type="ECO:0000259" key="2">
    <source>
        <dbReference type="Pfam" id="PF04762"/>
    </source>
</evidence>
<dbReference type="Pfam" id="PF23878">
    <property type="entry name" value="TPR_ELP1"/>
    <property type="match status" value="1"/>
</dbReference>